<reference evidence="3" key="1">
    <citation type="submission" date="2018-05" db="EMBL/GenBank/DDBJ databases">
        <authorList>
            <person name="Lanie J.A."/>
            <person name="Ng W.-L."/>
            <person name="Kazmierczak K.M."/>
            <person name="Andrzejewski T.M."/>
            <person name="Davidsen T.M."/>
            <person name="Wayne K.J."/>
            <person name="Tettelin H."/>
            <person name="Glass J.I."/>
            <person name="Rusch D."/>
            <person name="Podicherti R."/>
            <person name="Tsui H.-C.T."/>
            <person name="Winkler M.E."/>
        </authorList>
    </citation>
    <scope>NUCLEOTIDE SEQUENCE</scope>
</reference>
<dbReference type="PANTHER" id="PTHR36305:SF1">
    <property type="entry name" value="PHOSPHATIDYLGLYCEROPHOSPHATASE A"/>
    <property type="match status" value="1"/>
</dbReference>
<feature type="transmembrane region" description="Helical" evidence="1">
    <location>
        <begin position="113"/>
        <end position="130"/>
    </location>
</feature>
<feature type="transmembrane region" description="Helical" evidence="1">
    <location>
        <begin position="73"/>
        <end position="93"/>
    </location>
</feature>
<dbReference type="PIRSF" id="PIRSF006162">
    <property type="entry name" value="PgpA"/>
    <property type="match status" value="1"/>
</dbReference>
<dbReference type="Pfam" id="PF04608">
    <property type="entry name" value="PgpA"/>
    <property type="match status" value="1"/>
</dbReference>
<feature type="transmembrane region" description="Helical" evidence="1">
    <location>
        <begin position="151"/>
        <end position="169"/>
    </location>
</feature>
<feature type="transmembrane region" description="Helical" evidence="1">
    <location>
        <begin position="42"/>
        <end position="61"/>
    </location>
</feature>
<dbReference type="SUPFAM" id="SSF101307">
    <property type="entry name" value="YutG-like"/>
    <property type="match status" value="1"/>
</dbReference>
<organism evidence="3">
    <name type="scientific">marine metagenome</name>
    <dbReference type="NCBI Taxonomy" id="408172"/>
    <lineage>
        <taxon>unclassified sequences</taxon>
        <taxon>metagenomes</taxon>
        <taxon>ecological metagenomes</taxon>
    </lineage>
</organism>
<dbReference type="EMBL" id="UINC01008184">
    <property type="protein sequence ID" value="SVA36885.1"/>
    <property type="molecule type" value="Genomic_DNA"/>
</dbReference>
<dbReference type="PANTHER" id="PTHR36305">
    <property type="entry name" value="PHOSPHATIDYLGLYCEROPHOSPHATASE A"/>
    <property type="match status" value="1"/>
</dbReference>
<feature type="domain" description="YutG/PgpA" evidence="2">
    <location>
        <begin position="7"/>
        <end position="165"/>
    </location>
</feature>
<keyword evidence="1" id="KW-0472">Membrane</keyword>
<dbReference type="CDD" id="cd06971">
    <property type="entry name" value="PgpA"/>
    <property type="match status" value="1"/>
</dbReference>
<proteinExistence type="predicted"/>
<name>A0A381V918_9ZZZZ</name>
<protein>
    <recommendedName>
        <fullName evidence="2">YutG/PgpA domain-containing protein</fullName>
    </recommendedName>
</protein>
<gene>
    <name evidence="3" type="ORF">METZ01_LOCUS89739</name>
</gene>
<dbReference type="InterPro" id="IPR036681">
    <property type="entry name" value="PgpA-like_sf"/>
</dbReference>
<dbReference type="GO" id="GO:0008962">
    <property type="term" value="F:phosphatidylglycerophosphatase activity"/>
    <property type="evidence" value="ECO:0007669"/>
    <property type="project" value="InterPro"/>
</dbReference>
<keyword evidence="1" id="KW-0812">Transmembrane</keyword>
<evidence type="ECO:0000256" key="1">
    <source>
        <dbReference type="SAM" id="Phobius"/>
    </source>
</evidence>
<evidence type="ECO:0000313" key="3">
    <source>
        <dbReference type="EMBL" id="SVA36885.1"/>
    </source>
</evidence>
<accession>A0A381V918</accession>
<evidence type="ECO:0000259" key="2">
    <source>
        <dbReference type="Pfam" id="PF04608"/>
    </source>
</evidence>
<dbReference type="GO" id="GO:0006629">
    <property type="term" value="P:lipid metabolic process"/>
    <property type="evidence" value="ECO:0007669"/>
    <property type="project" value="InterPro"/>
</dbReference>
<sequence>MDRLFLWIAQGGGLGRFPKIPGTVGTLGGFPLTALFLWPGNFWAYLAGCVLCIPVSAWVCGEAERIMDEKDPGPVVLDEIIAMPICFLGVFGVMEFQPTGMPPLTDVFQMKLWWLWAVLGFGLFRLFDIWKPGPINTLQNLHGGWGVTMDDVLAGVVVGVILGAVFLLIQ</sequence>
<dbReference type="InterPro" id="IPR007686">
    <property type="entry name" value="YutG/PgpA"/>
</dbReference>
<keyword evidence="1" id="KW-1133">Transmembrane helix</keyword>
<dbReference type="InterPro" id="IPR026037">
    <property type="entry name" value="PgpA"/>
</dbReference>
<dbReference type="AlphaFoldDB" id="A0A381V918"/>